<dbReference type="Gene3D" id="3.40.50.2000">
    <property type="entry name" value="Glycogen Phosphorylase B"/>
    <property type="match status" value="2"/>
</dbReference>
<feature type="binding site" evidence="10">
    <location>
        <position position="199"/>
    </location>
    <ligand>
        <name>UDP-N-acetyl-alpha-D-glucosamine</name>
        <dbReference type="ChEBI" id="CHEBI:57705"/>
    </ligand>
</feature>
<comment type="caution">
    <text evidence="10">Lacks conserved residue(s) required for the propagation of feature annotation.</text>
</comment>
<dbReference type="Pfam" id="PF03033">
    <property type="entry name" value="Glyco_transf_28"/>
    <property type="match status" value="1"/>
</dbReference>
<dbReference type="InterPro" id="IPR004276">
    <property type="entry name" value="GlycoTrans_28_N"/>
</dbReference>
<dbReference type="EC" id="2.4.1.227" evidence="10"/>
<keyword evidence="5 10" id="KW-0133">Cell shape</keyword>
<comment type="similarity">
    <text evidence="10">Belongs to the glycosyltransferase 28 family. MurG subfamily.</text>
</comment>
<evidence type="ECO:0000256" key="8">
    <source>
        <dbReference type="ARBA" id="ARBA00023306"/>
    </source>
</evidence>
<evidence type="ECO:0000313" key="13">
    <source>
        <dbReference type="EMBL" id="MFD1630206.1"/>
    </source>
</evidence>
<dbReference type="PANTHER" id="PTHR21015:SF22">
    <property type="entry name" value="GLYCOSYLTRANSFERASE"/>
    <property type="match status" value="1"/>
</dbReference>
<dbReference type="Pfam" id="PF04101">
    <property type="entry name" value="Glyco_tran_28_C"/>
    <property type="match status" value="1"/>
</dbReference>
<accession>A0ABW4IBV4</accession>
<keyword evidence="1 10" id="KW-1003">Cell membrane</keyword>
<dbReference type="GO" id="GO:0016757">
    <property type="term" value="F:glycosyltransferase activity"/>
    <property type="evidence" value="ECO:0007669"/>
    <property type="project" value="UniProtKB-KW"/>
</dbReference>
<sequence length="368" mass="40027">MAKRIIISGGGTGGHIFPAIAIANALKKVNPDIEILFVGANGKMEMEKVPAAGYQIIGLDIQGFQRDNLLKNVLLPLKVIKSVTKALGIIKDFKPDAVVGVGGYASGPLLYAAHLKKIPTLIQEQNSYAGITNKFLAKKARKICVAFDNMHAFFPADKIIKTGNPVRKETINIEGKREEAAQFFELDPVQKTVLVLGGSLGAKTLNDSLTAGIESFKKENIQVIWQTGKYYYRSIIEKFGNQPKDNGVRILEFLNRMDYAYAMADVIISRAGAGTISELCLVKKPVVLVPSPNVAEDHQTKNAMALVIEHAAVLVADRHAEAELVDQTIKLLKDDAEMQQLSKNISALALPEADEVIAKEVLSIIKNG</sequence>
<name>A0ABW4IBV4_9SPHI</name>
<proteinExistence type="inferred from homology"/>
<feature type="binding site" evidence="10">
    <location>
        <position position="167"/>
    </location>
    <ligand>
        <name>UDP-N-acetyl-alpha-D-glucosamine</name>
        <dbReference type="ChEBI" id="CHEBI:57705"/>
    </ligand>
</feature>
<evidence type="ECO:0000256" key="1">
    <source>
        <dbReference type="ARBA" id="ARBA00022475"/>
    </source>
</evidence>
<evidence type="ECO:0000259" key="11">
    <source>
        <dbReference type="Pfam" id="PF03033"/>
    </source>
</evidence>
<evidence type="ECO:0000256" key="6">
    <source>
        <dbReference type="ARBA" id="ARBA00022984"/>
    </source>
</evidence>
<evidence type="ECO:0000256" key="7">
    <source>
        <dbReference type="ARBA" id="ARBA00023136"/>
    </source>
</evidence>
<gene>
    <name evidence="10 13" type="primary">murG</name>
    <name evidence="13" type="ORF">ACFSAH_09975</name>
</gene>
<keyword evidence="7 10" id="KW-0472">Membrane</keyword>
<dbReference type="RefSeq" id="WP_379662583.1">
    <property type="nucleotide sequence ID" value="NZ_JBHUDG010000015.1"/>
</dbReference>
<dbReference type="InterPro" id="IPR006009">
    <property type="entry name" value="GlcNAc_MurG"/>
</dbReference>
<keyword evidence="8 10" id="KW-0131">Cell cycle</keyword>
<organism evidence="13 14">
    <name type="scientific">Pseudopedobacter beijingensis</name>
    <dbReference type="NCBI Taxonomy" id="1207056"/>
    <lineage>
        <taxon>Bacteria</taxon>
        <taxon>Pseudomonadati</taxon>
        <taxon>Bacteroidota</taxon>
        <taxon>Sphingobacteriia</taxon>
        <taxon>Sphingobacteriales</taxon>
        <taxon>Sphingobacteriaceae</taxon>
        <taxon>Pseudopedobacter</taxon>
    </lineage>
</organism>
<evidence type="ECO:0000256" key="2">
    <source>
        <dbReference type="ARBA" id="ARBA00022618"/>
    </source>
</evidence>
<dbReference type="HAMAP" id="MF_00033">
    <property type="entry name" value="MurG"/>
    <property type="match status" value="1"/>
</dbReference>
<comment type="caution">
    <text evidence="13">The sequence shown here is derived from an EMBL/GenBank/DDBJ whole genome shotgun (WGS) entry which is preliminary data.</text>
</comment>
<evidence type="ECO:0000259" key="12">
    <source>
        <dbReference type="Pfam" id="PF04101"/>
    </source>
</evidence>
<evidence type="ECO:0000256" key="9">
    <source>
        <dbReference type="ARBA" id="ARBA00023316"/>
    </source>
</evidence>
<feature type="binding site" evidence="10">
    <location>
        <begin position="12"/>
        <end position="14"/>
    </location>
    <ligand>
        <name>UDP-N-acetyl-alpha-D-glucosamine</name>
        <dbReference type="ChEBI" id="CHEBI:57705"/>
    </ligand>
</feature>
<dbReference type="NCBIfam" id="TIGR01133">
    <property type="entry name" value="murG"/>
    <property type="match status" value="1"/>
</dbReference>
<keyword evidence="2 10" id="KW-0132">Cell division</keyword>
<comment type="subcellular location">
    <subcellularLocation>
        <location evidence="10">Cell membrane</location>
        <topology evidence="10">Peripheral membrane protein</topology>
        <orientation evidence="10">Cytoplasmic side</orientation>
    </subcellularLocation>
</comment>
<evidence type="ECO:0000256" key="10">
    <source>
        <dbReference type="HAMAP-Rule" id="MF_00033"/>
    </source>
</evidence>
<evidence type="ECO:0000256" key="5">
    <source>
        <dbReference type="ARBA" id="ARBA00022960"/>
    </source>
</evidence>
<feature type="binding site" evidence="10">
    <location>
        <position position="126"/>
    </location>
    <ligand>
        <name>UDP-N-acetyl-alpha-D-glucosamine</name>
        <dbReference type="ChEBI" id="CHEBI:57705"/>
    </ligand>
</feature>
<dbReference type="SUPFAM" id="SSF53756">
    <property type="entry name" value="UDP-Glycosyltransferase/glycogen phosphorylase"/>
    <property type="match status" value="1"/>
</dbReference>
<protein>
    <recommendedName>
        <fullName evidence="10">UDP-N-acetylglucosamine--N-acetylmuramyl-(pentapeptide) pyrophosphoryl-undecaprenol N-acetylglucosamine transferase</fullName>
        <ecNumber evidence="10">2.4.1.227</ecNumber>
    </recommendedName>
    <alternativeName>
        <fullName evidence="10">Undecaprenyl-PP-MurNAc-pentapeptide-UDPGlcNAc GlcNAc transferase</fullName>
    </alternativeName>
</protein>
<keyword evidence="14" id="KW-1185">Reference proteome</keyword>
<keyword evidence="9 10" id="KW-0961">Cell wall biogenesis/degradation</keyword>
<feature type="domain" description="Glycosyltransferase family 28 N-terminal" evidence="11">
    <location>
        <begin position="5"/>
        <end position="144"/>
    </location>
</feature>
<evidence type="ECO:0000256" key="4">
    <source>
        <dbReference type="ARBA" id="ARBA00022679"/>
    </source>
</evidence>
<dbReference type="EMBL" id="JBHUDG010000015">
    <property type="protein sequence ID" value="MFD1630206.1"/>
    <property type="molecule type" value="Genomic_DNA"/>
</dbReference>
<evidence type="ECO:0000313" key="14">
    <source>
        <dbReference type="Proteomes" id="UP001597118"/>
    </source>
</evidence>
<feature type="binding site" evidence="10">
    <location>
        <position position="299"/>
    </location>
    <ligand>
        <name>UDP-N-acetyl-alpha-D-glucosamine</name>
        <dbReference type="ChEBI" id="CHEBI:57705"/>
    </ligand>
</feature>
<keyword evidence="3 10" id="KW-0328">Glycosyltransferase</keyword>
<comment type="function">
    <text evidence="10">Cell wall formation. Catalyzes the transfer of a GlcNAc subunit on undecaprenyl-pyrophosphoryl-MurNAc-pentapeptide (lipid intermediate I) to form undecaprenyl-pyrophosphoryl-MurNAc-(pentapeptide)GlcNAc (lipid intermediate II).</text>
</comment>
<keyword evidence="4 10" id="KW-0808">Transferase</keyword>
<reference evidence="14" key="1">
    <citation type="journal article" date="2019" name="Int. J. Syst. Evol. Microbiol.">
        <title>The Global Catalogue of Microorganisms (GCM) 10K type strain sequencing project: providing services to taxonomists for standard genome sequencing and annotation.</title>
        <authorList>
            <consortium name="The Broad Institute Genomics Platform"/>
            <consortium name="The Broad Institute Genome Sequencing Center for Infectious Disease"/>
            <person name="Wu L."/>
            <person name="Ma J."/>
        </authorList>
    </citation>
    <scope>NUCLEOTIDE SEQUENCE [LARGE SCALE GENOMIC DNA]</scope>
    <source>
        <strain evidence="14">CCUG 53762</strain>
    </source>
</reference>
<dbReference type="CDD" id="cd03785">
    <property type="entry name" value="GT28_MurG"/>
    <property type="match status" value="1"/>
</dbReference>
<comment type="pathway">
    <text evidence="10">Cell wall biogenesis; peptidoglycan biosynthesis.</text>
</comment>
<keyword evidence="6 10" id="KW-0573">Peptidoglycan synthesis</keyword>
<dbReference type="Proteomes" id="UP001597118">
    <property type="component" value="Unassembled WGS sequence"/>
</dbReference>
<comment type="catalytic activity">
    <reaction evidence="10">
        <text>di-trans,octa-cis-undecaprenyl diphospho-N-acetyl-alpha-D-muramoyl-L-alanyl-D-glutamyl-meso-2,6-diaminopimeloyl-D-alanyl-D-alanine + UDP-N-acetyl-alpha-D-glucosamine = di-trans,octa-cis-undecaprenyl diphospho-[N-acetyl-alpha-D-glucosaminyl-(1-&gt;4)]-N-acetyl-alpha-D-muramoyl-L-alanyl-D-glutamyl-meso-2,6-diaminopimeloyl-D-alanyl-D-alanine + UDP + H(+)</text>
        <dbReference type="Rhea" id="RHEA:31227"/>
        <dbReference type="ChEBI" id="CHEBI:15378"/>
        <dbReference type="ChEBI" id="CHEBI:57705"/>
        <dbReference type="ChEBI" id="CHEBI:58223"/>
        <dbReference type="ChEBI" id="CHEBI:61387"/>
        <dbReference type="ChEBI" id="CHEBI:61388"/>
        <dbReference type="EC" id="2.4.1.227"/>
    </reaction>
</comment>
<dbReference type="InterPro" id="IPR007235">
    <property type="entry name" value="Glyco_trans_28_C"/>
</dbReference>
<feature type="domain" description="Glycosyl transferase family 28 C-terminal" evidence="12">
    <location>
        <begin position="192"/>
        <end position="345"/>
    </location>
</feature>
<evidence type="ECO:0000256" key="3">
    <source>
        <dbReference type="ARBA" id="ARBA00022676"/>
    </source>
</evidence>
<dbReference type="PANTHER" id="PTHR21015">
    <property type="entry name" value="UDP-N-ACETYLGLUCOSAMINE--N-ACETYLMURAMYL-(PENTAPEPTIDE) PYROPHOSPHORYL-UNDECAPRENOL N-ACETYLGLUCOSAMINE TRANSFERASE 1"/>
    <property type="match status" value="1"/>
</dbReference>